<dbReference type="PANTHER" id="PTHR46115">
    <property type="entry name" value="THIOREDOXIN-LIKE PROTEIN 1"/>
    <property type="match status" value="1"/>
</dbReference>
<reference evidence="4" key="1">
    <citation type="submission" date="2023-06" db="EMBL/GenBank/DDBJ databases">
        <authorList>
            <consortium name="Lawrence Berkeley National Laboratory"/>
            <person name="Ahrendt S."/>
            <person name="Sahu N."/>
            <person name="Indic B."/>
            <person name="Wong-Bajracharya J."/>
            <person name="Merenyi Z."/>
            <person name="Ke H.-M."/>
            <person name="Monk M."/>
            <person name="Kocsube S."/>
            <person name="Drula E."/>
            <person name="Lipzen A."/>
            <person name="Balint B."/>
            <person name="Henrissat B."/>
            <person name="Andreopoulos B."/>
            <person name="Martin F.M."/>
            <person name="Harder C.B."/>
            <person name="Rigling D."/>
            <person name="Ford K.L."/>
            <person name="Foster G.D."/>
            <person name="Pangilinan J."/>
            <person name="Papanicolaou A."/>
            <person name="Barry K."/>
            <person name="LaButti K."/>
            <person name="Viragh M."/>
            <person name="Koriabine M."/>
            <person name="Yan M."/>
            <person name="Riley R."/>
            <person name="Champramary S."/>
            <person name="Plett K.L."/>
            <person name="Tsai I.J."/>
            <person name="Slot J."/>
            <person name="Sipos G."/>
            <person name="Plett J."/>
            <person name="Nagy L.G."/>
            <person name="Grigoriev I.V."/>
        </authorList>
    </citation>
    <scope>NUCLEOTIDE SEQUENCE</scope>
    <source>
        <strain evidence="4">FPL87.14</strain>
    </source>
</reference>
<dbReference type="FunFam" id="3.40.30.10:FF:000245">
    <property type="entry name" value="Thioredoxin"/>
    <property type="match status" value="1"/>
</dbReference>
<keyword evidence="5" id="KW-1185">Reference proteome</keyword>
<name>A0AA39IY59_9AGAR</name>
<feature type="domain" description="Thioredoxin" evidence="3">
    <location>
        <begin position="1"/>
        <end position="109"/>
    </location>
</feature>
<dbReference type="PROSITE" id="PS51352">
    <property type="entry name" value="THIOREDOXIN_2"/>
    <property type="match status" value="1"/>
</dbReference>
<dbReference type="PROSITE" id="PS00194">
    <property type="entry name" value="THIOREDOXIN_1"/>
    <property type="match status" value="1"/>
</dbReference>
<dbReference type="SUPFAM" id="SSF52833">
    <property type="entry name" value="Thioredoxin-like"/>
    <property type="match status" value="1"/>
</dbReference>
<organism evidence="4 5">
    <name type="scientific">Armillaria borealis</name>
    <dbReference type="NCBI Taxonomy" id="47425"/>
    <lineage>
        <taxon>Eukaryota</taxon>
        <taxon>Fungi</taxon>
        <taxon>Dikarya</taxon>
        <taxon>Basidiomycota</taxon>
        <taxon>Agaricomycotina</taxon>
        <taxon>Agaricomycetes</taxon>
        <taxon>Agaricomycetidae</taxon>
        <taxon>Agaricales</taxon>
        <taxon>Marasmiineae</taxon>
        <taxon>Physalacriaceae</taxon>
        <taxon>Armillaria</taxon>
    </lineage>
</organism>
<keyword evidence="2" id="KW-1015">Disulfide bond</keyword>
<evidence type="ECO:0000256" key="1">
    <source>
        <dbReference type="ARBA" id="ARBA00020570"/>
    </source>
</evidence>
<dbReference type="Proteomes" id="UP001175226">
    <property type="component" value="Unassembled WGS sequence"/>
</dbReference>
<gene>
    <name evidence="4" type="ORF">EV421DRAFT_2089286</name>
</gene>
<evidence type="ECO:0000313" key="4">
    <source>
        <dbReference type="EMBL" id="KAK0432655.1"/>
    </source>
</evidence>
<dbReference type="EMBL" id="JAUEPT010000091">
    <property type="protein sequence ID" value="KAK0432655.1"/>
    <property type="molecule type" value="Genomic_DNA"/>
</dbReference>
<dbReference type="PRINTS" id="PR00421">
    <property type="entry name" value="THIOREDOXIN"/>
</dbReference>
<dbReference type="InterPro" id="IPR036249">
    <property type="entry name" value="Thioredoxin-like_sf"/>
</dbReference>
<dbReference type="CDD" id="cd02947">
    <property type="entry name" value="TRX_family"/>
    <property type="match status" value="1"/>
</dbReference>
<comment type="caution">
    <text evidence="4">The sequence shown here is derived from an EMBL/GenBank/DDBJ whole genome shotgun (WGS) entry which is preliminary data.</text>
</comment>
<protein>
    <recommendedName>
        <fullName evidence="1">Thioredoxin</fullName>
    </recommendedName>
</protein>
<evidence type="ECO:0000259" key="3">
    <source>
        <dbReference type="PROSITE" id="PS51352"/>
    </source>
</evidence>
<dbReference type="Pfam" id="PF00085">
    <property type="entry name" value="Thioredoxin"/>
    <property type="match status" value="1"/>
</dbReference>
<dbReference type="InterPro" id="IPR013766">
    <property type="entry name" value="Thioredoxin_domain"/>
</dbReference>
<proteinExistence type="predicted"/>
<sequence>MPVEPLDSYEDFKKAIEGDKTIVVDFWASWCGPCKAISPIFQQLSEIDDLKVIDFYKVEVDEQRRIAEEMEIRAMPTFAVFKDGKKIQEIGGRRPEGSHVDVALANFLNSIDLSIYWTILNLPDVIIDLQSLLYECPGQKPLPFSLQS</sequence>
<accession>A0AA39IY59</accession>
<dbReference type="AlphaFoldDB" id="A0AA39IY59"/>
<evidence type="ECO:0000313" key="5">
    <source>
        <dbReference type="Proteomes" id="UP001175226"/>
    </source>
</evidence>
<dbReference type="Gene3D" id="3.40.30.10">
    <property type="entry name" value="Glutaredoxin"/>
    <property type="match status" value="1"/>
</dbReference>
<evidence type="ECO:0000256" key="2">
    <source>
        <dbReference type="ARBA" id="ARBA00023157"/>
    </source>
</evidence>
<dbReference type="InterPro" id="IPR017937">
    <property type="entry name" value="Thioredoxin_CS"/>
</dbReference>